<dbReference type="AlphaFoldDB" id="A0A290N342"/>
<sequence>MTQRPLTLADVIAYHVAEAENYTAKATGWARSAELLKTGHSVTNAVRIDRFDAAAQLAADIAAKHGEMADLLETQSTRS</sequence>
<protein>
    <submittedName>
        <fullName evidence="1">Uncharacterized protein</fullName>
    </submittedName>
</protein>
<gene>
    <name evidence="1" type="ORF">CA606_18345</name>
</gene>
<dbReference type="EMBL" id="CP023315">
    <property type="protein sequence ID" value="ATC34134.1"/>
    <property type="molecule type" value="Genomic_DNA"/>
</dbReference>
<dbReference type="RefSeq" id="WP_096053484.1">
    <property type="nucleotide sequence ID" value="NZ_CP023315.3"/>
</dbReference>
<name>A0A290N342_CAUVI</name>
<dbReference type="Proteomes" id="UP000217311">
    <property type="component" value="Chromosome"/>
</dbReference>
<proteinExistence type="predicted"/>
<accession>A0A290N342</accession>
<evidence type="ECO:0000313" key="1">
    <source>
        <dbReference type="EMBL" id="ATC34134.1"/>
    </source>
</evidence>
<organism evidence="1 2">
    <name type="scientific">Caulobacter vibrioides</name>
    <name type="common">Caulobacter crescentus</name>
    <dbReference type="NCBI Taxonomy" id="155892"/>
    <lineage>
        <taxon>Bacteria</taxon>
        <taxon>Pseudomonadati</taxon>
        <taxon>Pseudomonadota</taxon>
        <taxon>Alphaproteobacteria</taxon>
        <taxon>Caulobacterales</taxon>
        <taxon>Caulobacteraceae</taxon>
        <taxon>Caulobacter</taxon>
    </lineage>
</organism>
<evidence type="ECO:0000313" key="2">
    <source>
        <dbReference type="Proteomes" id="UP000217311"/>
    </source>
</evidence>
<reference evidence="2" key="1">
    <citation type="submission" date="2017-09" db="EMBL/GenBank/DDBJ databases">
        <title>Genome evolution observed in wild isolates of Caulobacter crescentus.</title>
        <authorList>
            <person name="Ely B."/>
            <person name="Wilson K."/>
            <person name="Scott D."/>
        </authorList>
    </citation>
    <scope>NUCLEOTIDE SEQUENCE [LARGE SCALE GENOMIC DNA]</scope>
    <source>
        <strain evidence="2">CB13b1a</strain>
    </source>
</reference>